<dbReference type="eggNOG" id="COG5450">
    <property type="taxonomic scope" value="Bacteria"/>
</dbReference>
<sequence length="48" mass="5655">MELTNLSTIKDVVNFSLKELIRTSKRKKLLKFKGKVDWEGDLDEMRSI</sequence>
<dbReference type="EMBL" id="AMZN01000072">
    <property type="protein sequence ID" value="ELR69495.1"/>
    <property type="molecule type" value="Genomic_DNA"/>
</dbReference>
<name>L8JL16_9BACT</name>
<accession>L8JL16</accession>
<proteinExistence type="predicted"/>
<gene>
    <name evidence="1" type="ORF">C900_05027</name>
</gene>
<dbReference type="Proteomes" id="UP000011135">
    <property type="component" value="Unassembled WGS sequence"/>
</dbReference>
<protein>
    <submittedName>
        <fullName evidence="1">Uncharacterized protein</fullName>
    </submittedName>
</protein>
<evidence type="ECO:0000313" key="2">
    <source>
        <dbReference type="Proteomes" id="UP000011135"/>
    </source>
</evidence>
<organism evidence="1 2">
    <name type="scientific">Fulvivirga imtechensis AK7</name>
    <dbReference type="NCBI Taxonomy" id="1237149"/>
    <lineage>
        <taxon>Bacteria</taxon>
        <taxon>Pseudomonadati</taxon>
        <taxon>Bacteroidota</taxon>
        <taxon>Cytophagia</taxon>
        <taxon>Cytophagales</taxon>
        <taxon>Fulvivirgaceae</taxon>
        <taxon>Fulvivirga</taxon>
    </lineage>
</organism>
<reference evidence="1 2" key="1">
    <citation type="submission" date="2012-12" db="EMBL/GenBank/DDBJ databases">
        <title>Genome assembly of Fulvivirga imtechensis AK7.</title>
        <authorList>
            <person name="Nupur N."/>
            <person name="Khatri I."/>
            <person name="Kumar R."/>
            <person name="Subramanian S."/>
            <person name="Pinnaka A."/>
        </authorList>
    </citation>
    <scope>NUCLEOTIDE SEQUENCE [LARGE SCALE GENOMIC DNA]</scope>
    <source>
        <strain evidence="1 2">AK7</strain>
    </source>
</reference>
<keyword evidence="2" id="KW-1185">Reference proteome</keyword>
<dbReference type="STRING" id="1237149.C900_05027"/>
<dbReference type="AlphaFoldDB" id="L8JL16"/>
<evidence type="ECO:0000313" key="1">
    <source>
        <dbReference type="EMBL" id="ELR69495.1"/>
    </source>
</evidence>
<comment type="caution">
    <text evidence="1">The sequence shown here is derived from an EMBL/GenBank/DDBJ whole genome shotgun (WGS) entry which is preliminary data.</text>
</comment>